<proteinExistence type="predicted"/>
<feature type="region of interest" description="Disordered" evidence="1">
    <location>
        <begin position="165"/>
        <end position="409"/>
    </location>
</feature>
<dbReference type="Proteomes" id="UP001589703">
    <property type="component" value="Unassembled WGS sequence"/>
</dbReference>
<accession>A0ABV5VAH5</accession>
<evidence type="ECO:0000313" key="4">
    <source>
        <dbReference type="Proteomes" id="UP001589703"/>
    </source>
</evidence>
<evidence type="ECO:0000256" key="2">
    <source>
        <dbReference type="SAM" id="Phobius"/>
    </source>
</evidence>
<keyword evidence="2" id="KW-0812">Transmembrane</keyword>
<feature type="compositionally biased region" description="Basic and acidic residues" evidence="1">
    <location>
        <begin position="336"/>
        <end position="360"/>
    </location>
</feature>
<keyword evidence="4" id="KW-1185">Reference proteome</keyword>
<feature type="compositionally biased region" description="Low complexity" evidence="1">
    <location>
        <begin position="191"/>
        <end position="233"/>
    </location>
</feature>
<reference evidence="3 4" key="1">
    <citation type="submission" date="2024-09" db="EMBL/GenBank/DDBJ databases">
        <authorList>
            <person name="Sun Q."/>
            <person name="Mori K."/>
        </authorList>
    </citation>
    <scope>NUCLEOTIDE SEQUENCE [LARGE SCALE GENOMIC DNA]</scope>
    <source>
        <strain evidence="3 4">JCM 10918</strain>
    </source>
</reference>
<protein>
    <submittedName>
        <fullName evidence="3">Uncharacterized protein</fullName>
    </submittedName>
</protein>
<dbReference type="RefSeq" id="WP_385858272.1">
    <property type="nucleotide sequence ID" value="NZ_JBHMAR010000004.1"/>
</dbReference>
<evidence type="ECO:0000256" key="1">
    <source>
        <dbReference type="SAM" id="MobiDB-lite"/>
    </source>
</evidence>
<feature type="compositionally biased region" description="Gly residues" evidence="1">
    <location>
        <begin position="361"/>
        <end position="392"/>
    </location>
</feature>
<feature type="compositionally biased region" description="Basic and acidic residues" evidence="1">
    <location>
        <begin position="234"/>
        <end position="261"/>
    </location>
</feature>
<feature type="transmembrane region" description="Helical" evidence="2">
    <location>
        <begin position="136"/>
        <end position="159"/>
    </location>
</feature>
<dbReference type="EMBL" id="JBHMAR010000004">
    <property type="protein sequence ID" value="MFB9734824.1"/>
    <property type="molecule type" value="Genomic_DNA"/>
</dbReference>
<evidence type="ECO:0000313" key="3">
    <source>
        <dbReference type="EMBL" id="MFB9734824.1"/>
    </source>
</evidence>
<comment type="caution">
    <text evidence="3">The sequence shown here is derived from an EMBL/GenBank/DDBJ whole genome shotgun (WGS) entry which is preliminary data.</text>
</comment>
<keyword evidence="2" id="KW-1133">Transmembrane helix</keyword>
<sequence length="409" mass="39746">MADEHTVLPGDGARATGRWLDRDTADRLLNGEPLDHLTPPAREQAERIADALGALAVTATPDPTAALPGEEAALAAFRAARDTAAGEGTADGERACRPAAEERAADVGLVRIGPAPAVSGAPAAPGRARRFRPARLALAAALTVGMVGGVAVAAGSGALRSPFDGPAAPGPAATVSADITPAHPLTPPTPTGTAVPDGDAPGTTGPDAGDGTARDGAATGDPGAPAASGSPDADPGRAADARACRELHAGHSLDDGRRHALEGAAGGPARVRAYCRGVLAGDRDTGTGPGRGADGDDNGRHGARGDHDRPKSHGKGKGNGEGKGNGNGKGSGKGQGDGKGRGGSDGDGRNGDDEDHDGRRGNGGGTNPGNGVGNRTGAGNGTGGGHGKGCGQHAGQDGRARSHRGAHSG</sequence>
<feature type="compositionally biased region" description="Basic and acidic residues" evidence="1">
    <location>
        <begin position="293"/>
        <end position="311"/>
    </location>
</feature>
<name>A0ABV5VAH5_9ACTN</name>
<keyword evidence="2" id="KW-0472">Membrane</keyword>
<organism evidence="3 4">
    <name type="scientific">Streptomyces thermocoprophilus</name>
    <dbReference type="NCBI Taxonomy" id="78356"/>
    <lineage>
        <taxon>Bacteria</taxon>
        <taxon>Bacillati</taxon>
        <taxon>Actinomycetota</taxon>
        <taxon>Actinomycetes</taxon>
        <taxon>Kitasatosporales</taxon>
        <taxon>Streptomycetaceae</taxon>
        <taxon>Streptomyces</taxon>
    </lineage>
</organism>
<feature type="compositionally biased region" description="Gly residues" evidence="1">
    <location>
        <begin position="317"/>
        <end position="335"/>
    </location>
</feature>
<gene>
    <name evidence="3" type="ORF">ACFFRO_06690</name>
</gene>